<protein>
    <submittedName>
        <fullName evidence="1">Uncharacterized protein</fullName>
    </submittedName>
</protein>
<dbReference type="EMBL" id="JBHFLD010000012">
    <property type="protein sequence ID" value="MFB2715953.1"/>
    <property type="molecule type" value="Genomic_DNA"/>
</dbReference>
<reference evidence="1 2" key="1">
    <citation type="submission" date="2024-09" db="EMBL/GenBank/DDBJ databases">
        <title>Draft genome sequences of 6 high pH adapted Marinobacter shengliensis sp. isolated from Mariana forearc serpentinite mud volcanoes.</title>
        <authorList>
            <person name="Elkassas S."/>
            <person name="Serres M."/>
            <person name="Michael N."/>
            <person name="Amina P."/>
            <person name="Teodora Z."/>
            <person name="Julie H."/>
        </authorList>
    </citation>
    <scope>NUCLEOTIDE SEQUENCE [LARGE SCALE GENOMIC DNA]</scope>
    <source>
        <strain evidence="1 2">EB4</strain>
    </source>
</reference>
<comment type="caution">
    <text evidence="1">The sequence shown here is derived from an EMBL/GenBank/DDBJ whole genome shotgun (WGS) entry which is preliminary data.</text>
</comment>
<gene>
    <name evidence="1" type="ORF">ACE05E_10720</name>
</gene>
<evidence type="ECO:0000313" key="1">
    <source>
        <dbReference type="EMBL" id="MFB2715953.1"/>
    </source>
</evidence>
<sequence length="104" mass="11348">MAGNEVFHARTTSQYNAHLPRSVQAQAARLILQANLAFGESNSNGLSYVQRLKARFECREYLDQALALEPENAAALGLLGQLEKAHVLLGSDPKTFHPIKCTGV</sequence>
<keyword evidence="2" id="KW-1185">Reference proteome</keyword>
<dbReference type="Proteomes" id="UP001576762">
    <property type="component" value="Unassembled WGS sequence"/>
</dbReference>
<evidence type="ECO:0000313" key="2">
    <source>
        <dbReference type="Proteomes" id="UP001576762"/>
    </source>
</evidence>
<dbReference type="RefSeq" id="WP_374814275.1">
    <property type="nucleotide sequence ID" value="NZ_JBHFLD010000012.1"/>
</dbReference>
<organism evidence="1 2">
    <name type="scientific">Marinobacter shengliensis</name>
    <dbReference type="NCBI Taxonomy" id="1389223"/>
    <lineage>
        <taxon>Bacteria</taxon>
        <taxon>Pseudomonadati</taxon>
        <taxon>Pseudomonadota</taxon>
        <taxon>Gammaproteobacteria</taxon>
        <taxon>Pseudomonadales</taxon>
        <taxon>Marinobacteraceae</taxon>
        <taxon>Marinobacter</taxon>
    </lineage>
</organism>
<name>A0ABV4W7L7_9GAMM</name>
<proteinExistence type="predicted"/>
<accession>A0ABV4W7L7</accession>